<dbReference type="EMBL" id="MU970084">
    <property type="protein sequence ID" value="KAK9322078.1"/>
    <property type="molecule type" value="Genomic_DNA"/>
</dbReference>
<keyword evidence="1" id="KW-0378">Hydrolase</keyword>
<reference evidence="2" key="1">
    <citation type="journal article" date="2024" name="Front. Bioeng. Biotechnol.">
        <title>Genome-scale model development and genomic sequencing of the oleaginous clade Lipomyces.</title>
        <authorList>
            <person name="Czajka J.J."/>
            <person name="Han Y."/>
            <person name="Kim J."/>
            <person name="Mondo S.J."/>
            <person name="Hofstad B.A."/>
            <person name="Robles A."/>
            <person name="Haridas S."/>
            <person name="Riley R."/>
            <person name="LaButti K."/>
            <person name="Pangilinan J."/>
            <person name="Andreopoulos W."/>
            <person name="Lipzen A."/>
            <person name="Yan J."/>
            <person name="Wang M."/>
            <person name="Ng V."/>
            <person name="Grigoriev I.V."/>
            <person name="Spatafora J.W."/>
            <person name="Magnuson J.K."/>
            <person name="Baker S.E."/>
            <person name="Pomraning K.R."/>
        </authorList>
    </citation>
    <scope>NUCLEOTIDE SEQUENCE [LARGE SCALE GENOMIC DNA]</scope>
    <source>
        <strain evidence="2">CBS 10300</strain>
    </source>
</reference>
<sequence length="519" mass="58573">MNAELSCLIPNSPIPSSPSRRIRIVTFNICGIRNVLQYHPWNVWRNWAAMFDMLDADIICFQETKIQRKDIEESMAIVPGFESFFSFSRYKKGYSGVAVYTRNAVCRPFKAEEGITGCLESCDIGSNGRKASYRELDSSIGGYDYLINSSEGQEIDSEGRTLVLDFGKFVLICVYCPANSSGDRARYRETFLTTLNNRIRQLVEIEMREVILVGDINIIRDRIDTADPGECVKEGDNTDFKATFARELLDTLLVPNPNGILVDVCRQFFPQREGMYTCWNQKINARPGNYGSRLDYLLCTKALSNSCSAANNLPELLGSDHCPVYGDFQFPIDSAWKITAAPEDTPRLAARYFPEFLGRRSIKDMFKTPCPRNSASWHISLEQAQHVPEPNVLRKRKLEPSSSGTSKRSNQQKKLTAFFKQPLAHSGREVVTDSDDELACDTADCKIFSGENTSVSSAIEKSSRTTPTLDWRVMFQKPQAPCCTVHGEPCIQLVTRKSGPNEGRAFWICSRYVRLDVRC</sequence>
<gene>
    <name evidence="1" type="ORF">V1517DRAFT_261132</name>
</gene>
<protein>
    <submittedName>
        <fullName evidence="1">Endonuclease/exonuclease/phosphatase</fullName>
    </submittedName>
</protein>
<name>A0ACC3TLL1_9ASCO</name>
<keyword evidence="2" id="KW-1185">Reference proteome</keyword>
<accession>A0ACC3TLL1</accession>
<keyword evidence="1" id="KW-0540">Nuclease</keyword>
<organism evidence="1 2">
    <name type="scientific">Lipomyces orientalis</name>
    <dbReference type="NCBI Taxonomy" id="1233043"/>
    <lineage>
        <taxon>Eukaryota</taxon>
        <taxon>Fungi</taxon>
        <taxon>Dikarya</taxon>
        <taxon>Ascomycota</taxon>
        <taxon>Saccharomycotina</taxon>
        <taxon>Lipomycetes</taxon>
        <taxon>Lipomycetales</taxon>
        <taxon>Lipomycetaceae</taxon>
        <taxon>Lipomyces</taxon>
    </lineage>
</organism>
<keyword evidence="1" id="KW-0255">Endonuclease</keyword>
<evidence type="ECO:0000313" key="1">
    <source>
        <dbReference type="EMBL" id="KAK9322078.1"/>
    </source>
</evidence>
<dbReference type="Proteomes" id="UP001489719">
    <property type="component" value="Unassembled WGS sequence"/>
</dbReference>
<evidence type="ECO:0000313" key="2">
    <source>
        <dbReference type="Proteomes" id="UP001489719"/>
    </source>
</evidence>
<comment type="caution">
    <text evidence="1">The sequence shown here is derived from an EMBL/GenBank/DDBJ whole genome shotgun (WGS) entry which is preliminary data.</text>
</comment>
<proteinExistence type="predicted"/>